<dbReference type="InterPro" id="IPR006517">
    <property type="entry name" value="Phage_terminase_lsu-like_C"/>
</dbReference>
<accession>A0A7U4PBA5</accession>
<organism evidence="2 3">
    <name type="scientific">Burkholderia humptydooensis</name>
    <dbReference type="NCBI Taxonomy" id="430531"/>
    <lineage>
        <taxon>Bacteria</taxon>
        <taxon>Pseudomonadati</taxon>
        <taxon>Pseudomonadota</taxon>
        <taxon>Betaproteobacteria</taxon>
        <taxon>Burkholderiales</taxon>
        <taxon>Burkholderiaceae</taxon>
        <taxon>Burkholderia</taxon>
        <taxon>pseudomallei group</taxon>
    </lineage>
</organism>
<gene>
    <name evidence="2" type="primary">terL</name>
    <name evidence="2" type="ORF">I6G56_26605</name>
</gene>
<reference evidence="2 3" key="1">
    <citation type="submission" date="2020-12" db="EMBL/GenBank/DDBJ databases">
        <title>FDA dAtabase for Regulatory Grade micrObial Sequences (FDA-ARGOS): Supporting development and validation of Infectious Disease Dx tests.</title>
        <authorList>
            <person name="Nelson B."/>
            <person name="Plummer A."/>
            <person name="Tallon L."/>
            <person name="Sadzewicz L."/>
            <person name="Zhao X."/>
            <person name="Boylan J."/>
            <person name="Ott S."/>
            <person name="Bowen H."/>
            <person name="Vavikolanu K."/>
            <person name="Mehta A."/>
            <person name="Aluvathingal J."/>
            <person name="Nadendla S."/>
            <person name="Myers T."/>
            <person name="Yan Y."/>
            <person name="Sichtig H."/>
        </authorList>
    </citation>
    <scope>NUCLEOTIDE SEQUENCE [LARGE SCALE GENOMIC DNA]</scope>
    <source>
        <strain evidence="2 3">FDAARGOS_899</strain>
    </source>
</reference>
<evidence type="ECO:0000313" key="3">
    <source>
        <dbReference type="Proteomes" id="UP000594943"/>
    </source>
</evidence>
<protein>
    <submittedName>
        <fullName evidence="2">Phage terminase large subunit</fullName>
    </submittedName>
</protein>
<dbReference type="NCBIfam" id="TIGR01630">
    <property type="entry name" value="psiM2_ORF9"/>
    <property type="match status" value="1"/>
</dbReference>
<dbReference type="AlphaFoldDB" id="A0A7U4PBA5"/>
<accession>A0A7T2WZ18</accession>
<dbReference type="Pfam" id="PF17289">
    <property type="entry name" value="Terminase_6C"/>
    <property type="match status" value="1"/>
</dbReference>
<dbReference type="Proteomes" id="UP000594943">
    <property type="component" value="Chromosome 2"/>
</dbReference>
<sequence length="517" mass="57745">MKARSQPPSPSSKTSIDPAIERAVLKAKCERDHLFFSRYFFKHRQAIKFRVNWHHVLIADTVQRVIDGTLKNVVINVPPGSSKTELVAINLIARGLALNPRARFLHISYSDDLALLNSETARDIVASGEYQALWPLAIADDAKSKKRWNVMIDGRKAGGVYAVSLGGQITGFRAGHMTDGWQGAIIIDDPLKVDDAYSKTARDKANRKLLSTVKSRKANPDTPIIVIMQRLAEEDPTGFIKAGKLPGDWEFIEIPALITDEYVAKLPAHIRDRVECDERDADGRYSYWPYKEPLHELFASEKADAYVFNGQYMQRPSPLGGGIIQSGKFLRYGALPQLQYRKIFADTAQKTAERNDYSVFECWGLGYDNRLYLIDLVRGKWKAPELKRRAIDFWNKHAAIGADDPGAPVLRQMKVEDKSSGTGLIQDIQAEGGIPIEGIERVKDKLTRVMDVVSHIDAGNVGVPLDAPWVSDFLTECDSFTADDTHMHDDQIDPMVDAINDMLGGAKDLSVWERLAG</sequence>
<evidence type="ECO:0000313" key="2">
    <source>
        <dbReference type="EMBL" id="QPS45716.1"/>
    </source>
</evidence>
<evidence type="ECO:0000256" key="1">
    <source>
        <dbReference type="ARBA" id="ARBA00022612"/>
    </source>
</evidence>
<keyword evidence="1" id="KW-1188">Viral release from host cell</keyword>
<dbReference type="KEGG" id="bhg:I6G56_26605"/>
<dbReference type="EMBL" id="CP065687">
    <property type="protein sequence ID" value="QPS45716.1"/>
    <property type="molecule type" value="Genomic_DNA"/>
</dbReference>
<proteinExistence type="predicted"/>
<dbReference type="InterPro" id="IPR035421">
    <property type="entry name" value="Terminase_6C"/>
</dbReference>
<dbReference type="RefSeq" id="WP_009917273.1">
    <property type="nucleotide sequence ID" value="NZ_CP013382.1"/>
</dbReference>
<name>A0A7U4PBA5_9BURK</name>